<evidence type="ECO:0000313" key="1">
    <source>
        <dbReference type="EMBL" id="NYJ15151.1"/>
    </source>
</evidence>
<comment type="caution">
    <text evidence="1">The sequence shown here is derived from an EMBL/GenBank/DDBJ whole genome shotgun (WGS) entry which is preliminary data.</text>
</comment>
<name>A0A7Z0E574_RHILE</name>
<dbReference type="AlphaFoldDB" id="A0A7Z0E574"/>
<evidence type="ECO:0000313" key="2">
    <source>
        <dbReference type="Proteomes" id="UP000535276"/>
    </source>
</evidence>
<gene>
    <name evidence="1" type="ORF">GGI64_006256</name>
</gene>
<dbReference type="EMBL" id="JACBZV010000016">
    <property type="protein sequence ID" value="NYJ15151.1"/>
    <property type="molecule type" value="Genomic_DNA"/>
</dbReference>
<accession>A0A7Z0E574</accession>
<organism evidence="1 2">
    <name type="scientific">Rhizobium leguminosarum</name>
    <dbReference type="NCBI Taxonomy" id="384"/>
    <lineage>
        <taxon>Bacteria</taxon>
        <taxon>Pseudomonadati</taxon>
        <taxon>Pseudomonadota</taxon>
        <taxon>Alphaproteobacteria</taxon>
        <taxon>Hyphomicrobiales</taxon>
        <taxon>Rhizobiaceae</taxon>
        <taxon>Rhizobium/Agrobacterium group</taxon>
        <taxon>Rhizobium</taxon>
    </lineage>
</organism>
<dbReference type="Proteomes" id="UP000535276">
    <property type="component" value="Unassembled WGS sequence"/>
</dbReference>
<proteinExistence type="predicted"/>
<protein>
    <submittedName>
        <fullName evidence="1">Uncharacterized protein</fullName>
    </submittedName>
</protein>
<sequence>MALATVAVQAEDLTCFTLRYGDDSKIERTAERRRGMILSSDLQGRFCCSGRAVYGDYPAKSAESPAPPGFFVGAVRRFRFSSARKDTSLTIEAERSNFRLFLRPACGSKGSSAAPIWAELPANTDVVADGPRSRSRLLYQLLPLQSLRGPLPHLSWRKCSSAQQRTNPINTEVGATA</sequence>
<reference evidence="1 2" key="1">
    <citation type="submission" date="2020-07" db="EMBL/GenBank/DDBJ databases">
        <title>Genomic Encyclopedia of Type Strains, Phase IV (KMG-V): Genome sequencing to study the core and pangenomes of soil and plant-associated prokaryotes.</title>
        <authorList>
            <person name="Whitman W."/>
        </authorList>
    </citation>
    <scope>NUCLEOTIDE SEQUENCE [LARGE SCALE GENOMIC DNA]</scope>
    <source>
        <strain evidence="1 2">SEMIA 4052</strain>
    </source>
</reference>